<keyword evidence="5" id="KW-1185">Reference proteome</keyword>
<organism evidence="4 5">
    <name type="scientific">Frondihabitans peucedani</name>
    <dbReference type="NCBI Taxonomy" id="598626"/>
    <lineage>
        <taxon>Bacteria</taxon>
        <taxon>Bacillati</taxon>
        <taxon>Actinomycetota</taxon>
        <taxon>Actinomycetes</taxon>
        <taxon>Micrococcales</taxon>
        <taxon>Microbacteriaceae</taxon>
        <taxon>Frondihabitans</taxon>
    </lineage>
</organism>
<dbReference type="InterPro" id="IPR002641">
    <property type="entry name" value="PNPLA_dom"/>
</dbReference>
<keyword evidence="2" id="KW-0442">Lipid degradation</keyword>
<feature type="short sequence motif" description="DGA/G" evidence="2">
    <location>
        <begin position="235"/>
        <end position="237"/>
    </location>
</feature>
<dbReference type="PANTHER" id="PTHR46394:SF1">
    <property type="entry name" value="PNPLA DOMAIN-CONTAINING PROTEIN"/>
    <property type="match status" value="1"/>
</dbReference>
<feature type="short sequence motif" description="GXSXG" evidence="2">
    <location>
        <begin position="59"/>
        <end position="63"/>
    </location>
</feature>
<dbReference type="RefSeq" id="WP_344796937.1">
    <property type="nucleotide sequence ID" value="NZ_BAABAU010000003.1"/>
</dbReference>
<feature type="domain" description="PNPLA" evidence="3">
    <location>
        <begin position="28"/>
        <end position="248"/>
    </location>
</feature>
<reference evidence="5" key="1">
    <citation type="journal article" date="2019" name="Int. J. Syst. Evol. Microbiol.">
        <title>The Global Catalogue of Microorganisms (GCM) 10K type strain sequencing project: providing services to taxonomists for standard genome sequencing and annotation.</title>
        <authorList>
            <consortium name="The Broad Institute Genomics Platform"/>
            <consortium name="The Broad Institute Genome Sequencing Center for Infectious Disease"/>
            <person name="Wu L."/>
            <person name="Ma J."/>
        </authorList>
    </citation>
    <scope>NUCLEOTIDE SEQUENCE [LARGE SCALE GENOMIC DNA]</scope>
    <source>
        <strain evidence="5">JCM 17442</strain>
    </source>
</reference>
<sequence>MTLTDGTQDATGHLPDIERQALTRGADLVLEGGGVKGIGLAGAVITLADAGYVFPRVGGTSAGAIVACLVAAYQTRKVPLSQIRRDMEELDYTRFRDQSRFQRTFGHVGRAASLLAHQGVYRTDYLASWLAGKLDPLGIRTFRDLRIDGDTGTGLPPERRYRLVVHTSDLSRKCLVRLPWDLPKYLLPETASEESRLAAIDGYRVVDAVRASMSIPWFFRPFTQSSDAGSCTWVDGGLLQNFPITVFNRNDGRLDRWPTFGVKLSGRPRPTQKERAVLGNIAELRAVAATALGQWNRYSLSDSGVDDRTVWVDTDDVSATDFGISRDVQERLYANGVDAARTFITQWEEAKRRKDAAVLAEARARLG</sequence>
<keyword evidence="1 2" id="KW-0443">Lipid metabolism</keyword>
<gene>
    <name evidence="4" type="ORF">GCM10022256_26430</name>
</gene>
<feature type="short sequence motif" description="GXGXXG" evidence="2">
    <location>
        <begin position="32"/>
        <end position="37"/>
    </location>
</feature>
<evidence type="ECO:0000259" key="3">
    <source>
        <dbReference type="PROSITE" id="PS51635"/>
    </source>
</evidence>
<evidence type="ECO:0000313" key="5">
    <source>
        <dbReference type="Proteomes" id="UP001501594"/>
    </source>
</evidence>
<dbReference type="Proteomes" id="UP001501594">
    <property type="component" value="Unassembled WGS sequence"/>
</dbReference>
<dbReference type="Pfam" id="PF01734">
    <property type="entry name" value="Patatin"/>
    <property type="match status" value="1"/>
</dbReference>
<dbReference type="InterPro" id="IPR052580">
    <property type="entry name" value="Lipid_Hydrolase"/>
</dbReference>
<dbReference type="PROSITE" id="PS51635">
    <property type="entry name" value="PNPLA"/>
    <property type="match status" value="1"/>
</dbReference>
<proteinExistence type="predicted"/>
<comment type="caution">
    <text evidence="4">The sequence shown here is derived from an EMBL/GenBank/DDBJ whole genome shotgun (WGS) entry which is preliminary data.</text>
</comment>
<evidence type="ECO:0000256" key="2">
    <source>
        <dbReference type="PROSITE-ProRule" id="PRU01161"/>
    </source>
</evidence>
<dbReference type="PANTHER" id="PTHR46394">
    <property type="entry name" value="ANNEXIN"/>
    <property type="match status" value="1"/>
</dbReference>
<feature type="active site" description="Nucleophile" evidence="2">
    <location>
        <position position="61"/>
    </location>
</feature>
<dbReference type="Gene3D" id="3.40.1090.10">
    <property type="entry name" value="Cytosolic phospholipase A2 catalytic domain"/>
    <property type="match status" value="2"/>
</dbReference>
<dbReference type="SUPFAM" id="SSF52151">
    <property type="entry name" value="FabD/lysophospholipase-like"/>
    <property type="match status" value="1"/>
</dbReference>
<dbReference type="InterPro" id="IPR016035">
    <property type="entry name" value="Acyl_Trfase/lysoPLipase"/>
</dbReference>
<dbReference type="EMBL" id="BAABAU010000003">
    <property type="protein sequence ID" value="GAA4267031.1"/>
    <property type="molecule type" value="Genomic_DNA"/>
</dbReference>
<protein>
    <submittedName>
        <fullName evidence="4">Patatin-like phospholipase family protein</fullName>
    </submittedName>
</protein>
<feature type="active site" description="Proton acceptor" evidence="2">
    <location>
        <position position="235"/>
    </location>
</feature>
<accession>A0ABP8E494</accession>
<evidence type="ECO:0000313" key="4">
    <source>
        <dbReference type="EMBL" id="GAA4267031.1"/>
    </source>
</evidence>
<evidence type="ECO:0000256" key="1">
    <source>
        <dbReference type="ARBA" id="ARBA00023098"/>
    </source>
</evidence>
<name>A0ABP8E494_9MICO</name>
<keyword evidence="2" id="KW-0378">Hydrolase</keyword>